<dbReference type="AlphaFoldDB" id="A0A1X1ESP6"/>
<name>A0A1X1ESP6_PANCY</name>
<keyword evidence="2" id="KW-0813">Transport</keyword>
<keyword evidence="13" id="KW-1185">Reference proteome</keyword>
<feature type="transmembrane region" description="Helical" evidence="11">
    <location>
        <begin position="35"/>
        <end position="55"/>
    </location>
</feature>
<evidence type="ECO:0000256" key="9">
    <source>
        <dbReference type="ARBA" id="ARBA00049660"/>
    </source>
</evidence>
<dbReference type="EMBL" id="MLJI01000001">
    <property type="protein sequence ID" value="ORM93039.1"/>
    <property type="molecule type" value="Genomic_DNA"/>
</dbReference>
<comment type="caution">
    <text evidence="12">The sequence shown here is derived from an EMBL/GenBank/DDBJ whole genome shotgun (WGS) entry which is preliminary data.</text>
</comment>
<feature type="transmembrane region" description="Helical" evidence="11">
    <location>
        <begin position="255"/>
        <end position="277"/>
    </location>
</feature>
<dbReference type="OrthoDB" id="9786493at2"/>
<reference evidence="12 13" key="1">
    <citation type="journal article" date="2017" name="Antonie Van Leeuwenhoek">
        <title>Phylogenomic resolution of the bacterial genus Pantoea and its relationship with Erwinia and Tatumella.</title>
        <authorList>
            <person name="Palmer M."/>
            <person name="Steenkamp E.T."/>
            <person name="Coetzee M.P."/>
            <person name="Chan W.Y."/>
            <person name="van Zyl E."/>
            <person name="De Maayer P."/>
            <person name="Coutinho T.A."/>
            <person name="Blom J."/>
            <person name="Smits T.H."/>
            <person name="Duffy B."/>
            <person name="Venter S.N."/>
        </authorList>
    </citation>
    <scope>NUCLEOTIDE SEQUENCE [LARGE SCALE GENOMIC DNA]</scope>
    <source>
        <strain evidence="12 13">LMG 2657</strain>
    </source>
</reference>
<accession>A0A1X1ESP6</accession>
<dbReference type="GO" id="GO:0042802">
    <property type="term" value="F:identical protein binding"/>
    <property type="evidence" value="ECO:0007669"/>
    <property type="project" value="UniProtKB-ARBA"/>
</dbReference>
<comment type="subcellular location">
    <subcellularLocation>
        <location evidence="1">Cell inner membrane</location>
        <topology evidence="1">Multi-pass membrane protein</topology>
    </subcellularLocation>
</comment>
<evidence type="ECO:0000256" key="6">
    <source>
        <dbReference type="ARBA" id="ARBA00022989"/>
    </source>
</evidence>
<evidence type="ECO:0000313" key="13">
    <source>
        <dbReference type="Proteomes" id="UP000193749"/>
    </source>
</evidence>
<dbReference type="GO" id="GO:0005886">
    <property type="term" value="C:plasma membrane"/>
    <property type="evidence" value="ECO:0007669"/>
    <property type="project" value="UniProtKB-SubCell"/>
</dbReference>
<evidence type="ECO:0000256" key="2">
    <source>
        <dbReference type="ARBA" id="ARBA00022448"/>
    </source>
</evidence>
<dbReference type="Pfam" id="PF01226">
    <property type="entry name" value="Form_Nir_trans"/>
    <property type="match status" value="1"/>
</dbReference>
<proteinExistence type="inferred from homology"/>
<dbReference type="InterPro" id="IPR023999">
    <property type="entry name" value="Formate_transptr_FocA"/>
</dbReference>
<keyword evidence="4" id="KW-0997">Cell inner membrane</keyword>
<feature type="transmembrane region" description="Helical" evidence="11">
    <location>
        <begin position="118"/>
        <end position="141"/>
    </location>
</feature>
<dbReference type="InterPro" id="IPR000292">
    <property type="entry name" value="For/NO2_transpt"/>
</dbReference>
<feature type="transmembrane region" description="Helical" evidence="11">
    <location>
        <begin position="195"/>
        <end position="223"/>
    </location>
</feature>
<evidence type="ECO:0000256" key="1">
    <source>
        <dbReference type="ARBA" id="ARBA00004429"/>
    </source>
</evidence>
<keyword evidence="5 11" id="KW-0812">Transmembrane</keyword>
<dbReference type="FunFam" id="1.20.1080.10:FF:000006">
    <property type="entry name" value="Formate transporter FocA"/>
    <property type="match status" value="1"/>
</dbReference>
<comment type="catalytic activity">
    <reaction evidence="8">
        <text>formate(in) = formate(out)</text>
        <dbReference type="Rhea" id="RHEA:29679"/>
        <dbReference type="ChEBI" id="CHEBI:15740"/>
    </reaction>
</comment>
<dbReference type="PANTHER" id="PTHR30520">
    <property type="entry name" value="FORMATE TRANSPORTER-RELATED"/>
    <property type="match status" value="1"/>
</dbReference>
<dbReference type="PROSITE" id="PS01006">
    <property type="entry name" value="FORMATE_NITRITE_TP_2"/>
    <property type="match status" value="1"/>
</dbReference>
<feature type="transmembrane region" description="Helical" evidence="11">
    <location>
        <begin position="75"/>
        <end position="98"/>
    </location>
</feature>
<evidence type="ECO:0000256" key="10">
    <source>
        <dbReference type="NCBIfam" id="TIGR04060"/>
    </source>
</evidence>
<evidence type="ECO:0000256" key="7">
    <source>
        <dbReference type="ARBA" id="ARBA00023136"/>
    </source>
</evidence>
<evidence type="ECO:0000256" key="11">
    <source>
        <dbReference type="SAM" id="Phobius"/>
    </source>
</evidence>
<dbReference type="PROSITE" id="PS01005">
    <property type="entry name" value="FORMATE_NITRITE_TP_1"/>
    <property type="match status" value="1"/>
</dbReference>
<dbReference type="Proteomes" id="UP000193749">
    <property type="component" value="Unassembled WGS sequence"/>
</dbReference>
<dbReference type="Gene3D" id="1.20.1080.10">
    <property type="entry name" value="Glycerol uptake facilitator protein"/>
    <property type="match status" value="1"/>
</dbReference>
<evidence type="ECO:0000256" key="5">
    <source>
        <dbReference type="ARBA" id="ARBA00022692"/>
    </source>
</evidence>
<dbReference type="RefSeq" id="WP_084873699.1">
    <property type="nucleotide sequence ID" value="NZ_JAGGMY010000001.1"/>
</dbReference>
<dbReference type="PANTHER" id="PTHR30520:SF10">
    <property type="entry name" value="FORMATE CHANNEL FOCA-RELATED"/>
    <property type="match status" value="1"/>
</dbReference>
<dbReference type="GO" id="GO:0015499">
    <property type="term" value="F:formate transmembrane transporter activity"/>
    <property type="evidence" value="ECO:0007669"/>
    <property type="project" value="UniProtKB-UniRule"/>
</dbReference>
<protein>
    <recommendedName>
        <fullName evidence="10">Formate transporter FocA</fullName>
    </recommendedName>
</protein>
<dbReference type="InterPro" id="IPR024002">
    <property type="entry name" value="For/NO2_transpt_CS"/>
</dbReference>
<dbReference type="InterPro" id="IPR023271">
    <property type="entry name" value="Aquaporin-like"/>
</dbReference>
<comment type="similarity">
    <text evidence="9">Belongs to the FNT transporter (TC 1.A.16) family.</text>
</comment>
<keyword evidence="7 11" id="KW-0472">Membrane</keyword>
<dbReference type="NCBIfam" id="NF008069">
    <property type="entry name" value="PRK10805.1"/>
    <property type="match status" value="1"/>
</dbReference>
<evidence type="ECO:0000256" key="4">
    <source>
        <dbReference type="ARBA" id="ARBA00022519"/>
    </source>
</evidence>
<organism evidence="12 13">
    <name type="scientific">Pantoea cypripedii</name>
    <name type="common">Pectobacterium cypripedii</name>
    <name type="synonym">Erwinia cypripedii</name>
    <dbReference type="NCBI Taxonomy" id="55209"/>
    <lineage>
        <taxon>Bacteria</taxon>
        <taxon>Pseudomonadati</taxon>
        <taxon>Pseudomonadota</taxon>
        <taxon>Gammaproteobacteria</taxon>
        <taxon>Enterobacterales</taxon>
        <taxon>Erwiniaceae</taxon>
        <taxon>Pantoea</taxon>
    </lineage>
</organism>
<dbReference type="NCBIfam" id="TIGR00790">
    <property type="entry name" value="fnt"/>
    <property type="match status" value="1"/>
</dbReference>
<keyword evidence="6 11" id="KW-1133">Transmembrane helix</keyword>
<dbReference type="NCBIfam" id="TIGR04060">
    <property type="entry name" value="formate_focA"/>
    <property type="match status" value="1"/>
</dbReference>
<sequence>MKTDNPFNSLLPAAMAKVAEDAGVYKATKHPLTTFFLAITAGVFISIAFVFYITATTGSSAMPYGMAKLIGGICFSLGLMLVVVCGADLFTSTVLIVVAKASGRITWGQLARNWLNVYVGNLLGAIFFVILIWLSGEHMVANGAWGLNVLQTADHKMHHTFIEAVSLGTLANLMVCLAVWMSYSGRSLLDKMVAMILPVAMFVASGFEHSIANMFLIPMAIVIRDFASPEFWQMTGASASQFPALSVGNFIVDNLIPVTIGNIIGGGLLVGLTYWVIYLRGDDPVH</sequence>
<dbReference type="STRING" id="55209.HA50_06630"/>
<feature type="transmembrane region" description="Helical" evidence="11">
    <location>
        <begin position="161"/>
        <end position="183"/>
    </location>
</feature>
<evidence type="ECO:0000256" key="8">
    <source>
        <dbReference type="ARBA" id="ARBA00035914"/>
    </source>
</evidence>
<evidence type="ECO:0000256" key="3">
    <source>
        <dbReference type="ARBA" id="ARBA00022475"/>
    </source>
</evidence>
<keyword evidence="3" id="KW-1003">Cell membrane</keyword>
<gene>
    <name evidence="12" type="ORF">HA50_06630</name>
</gene>
<evidence type="ECO:0000313" key="12">
    <source>
        <dbReference type="EMBL" id="ORM93039.1"/>
    </source>
</evidence>